<dbReference type="PROSITE" id="PS50076">
    <property type="entry name" value="DNAJ_2"/>
    <property type="match status" value="1"/>
</dbReference>
<dbReference type="PRINTS" id="PR00625">
    <property type="entry name" value="JDOMAIN"/>
</dbReference>
<dbReference type="InterPro" id="IPR036869">
    <property type="entry name" value="J_dom_sf"/>
</dbReference>
<dbReference type="Pfam" id="PF00226">
    <property type="entry name" value="DnaJ"/>
    <property type="match status" value="1"/>
</dbReference>
<dbReference type="EMBL" id="CM007898">
    <property type="protein sequence ID" value="OTG14935.1"/>
    <property type="molecule type" value="Genomic_DNA"/>
</dbReference>
<dbReference type="InterPro" id="IPR024593">
    <property type="entry name" value="DUF3444"/>
</dbReference>
<reference evidence="3 5" key="1">
    <citation type="journal article" date="2017" name="Nature">
        <title>The sunflower genome provides insights into oil metabolism, flowering and Asterid evolution.</title>
        <authorList>
            <person name="Badouin H."/>
            <person name="Gouzy J."/>
            <person name="Grassa C.J."/>
            <person name="Murat F."/>
            <person name="Staton S.E."/>
            <person name="Cottret L."/>
            <person name="Lelandais-Briere C."/>
            <person name="Owens G.L."/>
            <person name="Carrere S."/>
            <person name="Mayjonade B."/>
            <person name="Legrand L."/>
            <person name="Gill N."/>
            <person name="Kane N.C."/>
            <person name="Bowers J.E."/>
            <person name="Hubner S."/>
            <person name="Bellec A."/>
            <person name="Berard A."/>
            <person name="Berges H."/>
            <person name="Blanchet N."/>
            <person name="Boniface M.C."/>
            <person name="Brunel D."/>
            <person name="Catrice O."/>
            <person name="Chaidir N."/>
            <person name="Claudel C."/>
            <person name="Donnadieu C."/>
            <person name="Faraut T."/>
            <person name="Fievet G."/>
            <person name="Helmstetter N."/>
            <person name="King M."/>
            <person name="Knapp S.J."/>
            <person name="Lai Z."/>
            <person name="Le Paslier M.C."/>
            <person name="Lippi Y."/>
            <person name="Lorenzon L."/>
            <person name="Mandel J.R."/>
            <person name="Marage G."/>
            <person name="Marchand G."/>
            <person name="Marquand E."/>
            <person name="Bret-Mestries E."/>
            <person name="Morien E."/>
            <person name="Nambeesan S."/>
            <person name="Nguyen T."/>
            <person name="Pegot-Espagnet P."/>
            <person name="Pouilly N."/>
            <person name="Raftis F."/>
            <person name="Sallet E."/>
            <person name="Schiex T."/>
            <person name="Thomas J."/>
            <person name="Vandecasteele C."/>
            <person name="Vares D."/>
            <person name="Vear F."/>
            <person name="Vautrin S."/>
            <person name="Crespi M."/>
            <person name="Mangin B."/>
            <person name="Burke J.M."/>
            <person name="Salse J."/>
            <person name="Munos S."/>
            <person name="Vincourt P."/>
            <person name="Rieseberg L.H."/>
            <person name="Langlade N.B."/>
        </authorList>
    </citation>
    <scope>NUCLEOTIDE SEQUENCE [LARGE SCALE GENOMIC DNA]</scope>
    <source>
        <strain evidence="5">cv. SF193</strain>
        <tissue evidence="3">Leaves</tissue>
    </source>
</reference>
<evidence type="ECO:0000259" key="2">
    <source>
        <dbReference type="PROSITE" id="PS50076"/>
    </source>
</evidence>
<feature type="compositionally biased region" description="Gly residues" evidence="1">
    <location>
        <begin position="329"/>
        <end position="338"/>
    </location>
</feature>
<dbReference type="InParanoid" id="A0A251TUX5"/>
<dbReference type="AlphaFoldDB" id="A0A251TUX5"/>
<proteinExistence type="predicted"/>
<name>A0A251TUX5_HELAN</name>
<evidence type="ECO:0000313" key="3">
    <source>
        <dbReference type="EMBL" id="KAF5790682.1"/>
    </source>
</evidence>
<protein>
    <submittedName>
        <fullName evidence="3">DnaJ domain, Chaperone J-domain superfamily</fullName>
    </submittedName>
    <submittedName>
        <fullName evidence="4">Putative dnaJ domain-containing protein</fullName>
    </submittedName>
</protein>
<feature type="region of interest" description="Disordered" evidence="1">
    <location>
        <begin position="232"/>
        <end position="416"/>
    </location>
</feature>
<dbReference type="Gene3D" id="1.10.287.110">
    <property type="entry name" value="DnaJ domain"/>
    <property type="match status" value="1"/>
</dbReference>
<dbReference type="OMA" id="RTMFSHQ"/>
<reference evidence="4" key="2">
    <citation type="submission" date="2017-02" db="EMBL/GenBank/DDBJ databases">
        <title>Sunflower complete genome.</title>
        <authorList>
            <person name="Langlade N."/>
            <person name="Munos S."/>
        </authorList>
    </citation>
    <scope>NUCLEOTIDE SEQUENCE [LARGE SCALE GENOMIC DNA]</scope>
    <source>
        <tissue evidence="4">Leaves</tissue>
    </source>
</reference>
<dbReference type="SUPFAM" id="SSF46565">
    <property type="entry name" value="Chaperone J-domain"/>
    <property type="match status" value="1"/>
</dbReference>
<organism evidence="4 5">
    <name type="scientific">Helianthus annuus</name>
    <name type="common">Common sunflower</name>
    <dbReference type="NCBI Taxonomy" id="4232"/>
    <lineage>
        <taxon>Eukaryota</taxon>
        <taxon>Viridiplantae</taxon>
        <taxon>Streptophyta</taxon>
        <taxon>Embryophyta</taxon>
        <taxon>Tracheophyta</taxon>
        <taxon>Spermatophyta</taxon>
        <taxon>Magnoliopsida</taxon>
        <taxon>eudicotyledons</taxon>
        <taxon>Gunneridae</taxon>
        <taxon>Pentapetalae</taxon>
        <taxon>asterids</taxon>
        <taxon>campanulids</taxon>
        <taxon>Asterales</taxon>
        <taxon>Asteraceae</taxon>
        <taxon>Asteroideae</taxon>
        <taxon>Heliantheae alliance</taxon>
        <taxon>Heliantheae</taxon>
        <taxon>Helianthus</taxon>
    </lineage>
</organism>
<keyword evidence="5" id="KW-1185">Reference proteome</keyword>
<dbReference type="EMBL" id="MNCJ02000324">
    <property type="protein sequence ID" value="KAF5790682.1"/>
    <property type="molecule type" value="Genomic_DNA"/>
</dbReference>
<feature type="compositionally biased region" description="Basic and acidic residues" evidence="1">
    <location>
        <begin position="250"/>
        <end position="278"/>
    </location>
</feature>
<feature type="region of interest" description="Disordered" evidence="1">
    <location>
        <begin position="665"/>
        <end position="688"/>
    </location>
</feature>
<dbReference type="FunCoup" id="A0A251TUX5">
    <property type="interactions" value="1163"/>
</dbReference>
<dbReference type="CDD" id="cd06257">
    <property type="entry name" value="DnaJ"/>
    <property type="match status" value="1"/>
</dbReference>
<evidence type="ECO:0000256" key="1">
    <source>
        <dbReference type="SAM" id="MobiDB-lite"/>
    </source>
</evidence>
<feature type="compositionally biased region" description="Basic and acidic residues" evidence="1">
    <location>
        <begin position="314"/>
        <end position="328"/>
    </location>
</feature>
<gene>
    <name evidence="4" type="ORF">HannXRQ_Chr09g0254881</name>
    <name evidence="3" type="ORF">HanXRQr2_Chr09g0386071</name>
</gene>
<reference evidence="3" key="3">
    <citation type="submission" date="2020-06" db="EMBL/GenBank/DDBJ databases">
        <title>Helianthus annuus Genome sequencing and assembly Release 2.</title>
        <authorList>
            <person name="Gouzy J."/>
            <person name="Langlade N."/>
            <person name="Munos S."/>
        </authorList>
    </citation>
    <scope>NUCLEOTIDE SEQUENCE</scope>
    <source>
        <tissue evidence="3">Leaves</tissue>
    </source>
</reference>
<dbReference type="InterPro" id="IPR001623">
    <property type="entry name" value="DnaJ_domain"/>
</dbReference>
<accession>A0A251TUX5</accession>
<dbReference type="PANTHER" id="PTHR45089">
    <property type="entry name" value="DNAJ HEAT SHOCK AMINO-TERMINAL DOMAIN PROTEIN-RELATED"/>
    <property type="match status" value="1"/>
</dbReference>
<dbReference type="SMART" id="SM00271">
    <property type="entry name" value="DnaJ"/>
    <property type="match status" value="1"/>
</dbReference>
<dbReference type="Gramene" id="mRNA:HanXRQr2_Chr09g0386071">
    <property type="protein sequence ID" value="CDS:HanXRQr2_Chr09g0386071.1"/>
    <property type="gene ID" value="HanXRQr2_Chr09g0386071"/>
</dbReference>
<evidence type="ECO:0000313" key="4">
    <source>
        <dbReference type="EMBL" id="OTG14935.1"/>
    </source>
</evidence>
<dbReference type="Proteomes" id="UP000215914">
    <property type="component" value="Chromosome 9"/>
</dbReference>
<sequence>MECNKDEAHRAKKIAEAKMVKNDFEGARKFALKAKQLYPELDNISQLVTVCDVHCAAQKKIYGAEKDLYGILQVENVADDTTIRKQYRKLALVLHPDKNKFPGAESAFKLIGEANMTLSDRGKRSIYDMKCREPAKASATKIHNHQGYQTSYAGQQNKFKRAPSSQFNGVSHGQQSTSNPSIHLTFWTYCPFCSVKYEYYREFIQRPLRCQQCSKLFIAYEIGPQERNINLGSKAQSVNPGSKPVSQQKETAKVENAKGNIKKDGKVPSNLERKKTEGTRMNQKGVTKPKVSGVRKPMETGTAKATDKKRRKRMAAESREASSDKKEAAGGGVSGGSPNGKRSSRHRQQASYQEGGAGEFSPSKKSKLSKSSGDVAHADVSTPNGKLKQNGKEVVTPDSHSKNDPEPELVDCPEQDFTNFDKDKEEHCFAVGQIWACYDSVDAMPRFYAQIKKVYSSKFRLRIAWFESDPDNVLEIKWVEEGLPVACGKYELGETEETSNRLMFSHQMVIKKVSKSSYFISPQKGEIWAVYKDWDMKWSMDPENHTKYKFDIGEIVEAGEDCITVGFLSKVKGFVSVFQRSMWAGAGDQKIPCNERFRFSHRIPSAKLTGTERAGVPAGSFELDMASLPADFEEYCSYSSNNVNTASKSHEETVKPVPNLVRTPKKRIDMDSPLKLRRSPRGLGNQKI</sequence>
<feature type="domain" description="J" evidence="2">
    <location>
        <begin position="67"/>
        <end position="131"/>
    </location>
</feature>
<dbReference type="OrthoDB" id="10250354at2759"/>
<feature type="compositionally biased region" description="Polar residues" evidence="1">
    <location>
        <begin position="232"/>
        <end position="249"/>
    </location>
</feature>
<dbReference type="Pfam" id="PF11926">
    <property type="entry name" value="DUF3444"/>
    <property type="match status" value="1"/>
</dbReference>
<dbReference type="PANTHER" id="PTHR45089:SF58">
    <property type="entry name" value="DNAJ DOMAIN, CHAPERONE J-DOMAIN SUPERFAMILY"/>
    <property type="match status" value="1"/>
</dbReference>
<evidence type="ECO:0000313" key="5">
    <source>
        <dbReference type="Proteomes" id="UP000215914"/>
    </source>
</evidence>